<dbReference type="Proteomes" id="UP000681075">
    <property type="component" value="Unassembled WGS sequence"/>
</dbReference>
<keyword evidence="5" id="KW-0732">Signal</keyword>
<keyword evidence="2" id="KW-0645">Protease</keyword>
<feature type="signal peptide" evidence="5">
    <location>
        <begin position="1"/>
        <end position="20"/>
    </location>
</feature>
<evidence type="ECO:0000256" key="2">
    <source>
        <dbReference type="ARBA" id="ARBA00022670"/>
    </source>
</evidence>
<dbReference type="InterPro" id="IPR034122">
    <property type="entry name" value="Retropepsin-like_bacterial"/>
</dbReference>
<evidence type="ECO:0000313" key="6">
    <source>
        <dbReference type="EMBL" id="GIL38394.1"/>
    </source>
</evidence>
<dbReference type="PANTHER" id="PTHR12917">
    <property type="entry name" value="ASPARTYL PROTEASE DDI-RELATED"/>
    <property type="match status" value="1"/>
</dbReference>
<feature type="chain" id="PRO_5035831739" description="Peptidase A2 domain-containing protein" evidence="5">
    <location>
        <begin position="21"/>
        <end position="323"/>
    </location>
</feature>
<gene>
    <name evidence="6" type="ORF">TMPK1_06310</name>
</gene>
<accession>A0A8S8X7I8</accession>
<sequence>MLLRRAFLTGLCTLPVAAHASSSETLRTSRTPVLPVGHGAEQIAGDAALNRLTVPARVNGQGPFDFLVDTAAERSVLSVELAHRLGLQTNRTARLHGIAGVESVDTVLVNELAIGGLRSANLEPLTLPWQRLEMDGVLGLDVLQERCVVLDFNGRTLTVAPSRWAQIGANAVRGEATVKGLSRLGRLTFVDCYVDGTRVHAFVDSGAQWSVGNEALATAIKAFRPTKGEQAEPVQLYGATGQSAVARLGHAGKFTLGPVQFMSMDLLFSDLHVFDVWELRDRPALLVGADLLKLFQTVELDFGSGQLRVRRADSGRMQVAQVG</sequence>
<evidence type="ECO:0000256" key="5">
    <source>
        <dbReference type="SAM" id="SignalP"/>
    </source>
</evidence>
<dbReference type="Gene3D" id="2.40.70.10">
    <property type="entry name" value="Acid Proteases"/>
    <property type="match status" value="2"/>
</dbReference>
<name>A0A8S8X7I8_9PROT</name>
<dbReference type="PANTHER" id="PTHR12917:SF1">
    <property type="entry name" value="AT13091P"/>
    <property type="match status" value="1"/>
</dbReference>
<dbReference type="AlphaFoldDB" id="A0A8S8X7I8"/>
<protein>
    <recommendedName>
        <fullName evidence="8">Peptidase A2 domain-containing protein</fullName>
    </recommendedName>
</protein>
<comment type="similarity">
    <text evidence="1">Belongs to the DDI1 family.</text>
</comment>
<dbReference type="GO" id="GO:0006508">
    <property type="term" value="P:proteolysis"/>
    <property type="evidence" value="ECO:0007669"/>
    <property type="project" value="UniProtKB-KW"/>
</dbReference>
<dbReference type="CDD" id="cd05483">
    <property type="entry name" value="retropepsin_like_bacteria"/>
    <property type="match status" value="1"/>
</dbReference>
<proteinExistence type="inferred from homology"/>
<keyword evidence="7" id="KW-1185">Reference proteome</keyword>
<comment type="caution">
    <text evidence="6">The sequence shown here is derived from an EMBL/GenBank/DDBJ whole genome shotgun (WGS) entry which is preliminary data.</text>
</comment>
<dbReference type="GO" id="GO:0004190">
    <property type="term" value="F:aspartic-type endopeptidase activity"/>
    <property type="evidence" value="ECO:0007669"/>
    <property type="project" value="UniProtKB-KW"/>
</dbReference>
<dbReference type="Pfam" id="PF13650">
    <property type="entry name" value="Asp_protease_2"/>
    <property type="match status" value="2"/>
</dbReference>
<evidence type="ECO:0000256" key="4">
    <source>
        <dbReference type="ARBA" id="ARBA00022801"/>
    </source>
</evidence>
<dbReference type="InterPro" id="IPR021109">
    <property type="entry name" value="Peptidase_aspartic_dom_sf"/>
</dbReference>
<evidence type="ECO:0000256" key="1">
    <source>
        <dbReference type="ARBA" id="ARBA00009136"/>
    </source>
</evidence>
<evidence type="ECO:0000313" key="7">
    <source>
        <dbReference type="Proteomes" id="UP000681075"/>
    </source>
</evidence>
<reference evidence="6" key="1">
    <citation type="submission" date="2021-02" db="EMBL/GenBank/DDBJ databases">
        <title>Genome sequence of Rhodospirillales sp. strain TMPK1 isolated from soil.</title>
        <authorList>
            <person name="Nakai R."/>
            <person name="Kusada H."/>
            <person name="Tamaki H."/>
        </authorList>
    </citation>
    <scope>NUCLEOTIDE SEQUENCE</scope>
    <source>
        <strain evidence="6">TMPK1</strain>
    </source>
</reference>
<organism evidence="6 7">
    <name type="scientific">Roseiterribacter gracilis</name>
    <dbReference type="NCBI Taxonomy" id="2812848"/>
    <lineage>
        <taxon>Bacteria</taxon>
        <taxon>Pseudomonadati</taxon>
        <taxon>Pseudomonadota</taxon>
        <taxon>Alphaproteobacteria</taxon>
        <taxon>Rhodospirillales</taxon>
        <taxon>Roseiterribacteraceae</taxon>
        <taxon>Roseiterribacter</taxon>
    </lineage>
</organism>
<dbReference type="EMBL" id="BOPV01000001">
    <property type="protein sequence ID" value="GIL38394.1"/>
    <property type="molecule type" value="Genomic_DNA"/>
</dbReference>
<dbReference type="RefSeq" id="WP_420241387.1">
    <property type="nucleotide sequence ID" value="NZ_BOPV01000001.1"/>
</dbReference>
<evidence type="ECO:0008006" key="8">
    <source>
        <dbReference type="Google" id="ProtNLM"/>
    </source>
</evidence>
<dbReference type="SUPFAM" id="SSF50630">
    <property type="entry name" value="Acid proteases"/>
    <property type="match status" value="2"/>
</dbReference>
<evidence type="ECO:0000256" key="3">
    <source>
        <dbReference type="ARBA" id="ARBA00022750"/>
    </source>
</evidence>
<keyword evidence="4" id="KW-0378">Hydrolase</keyword>
<keyword evidence="3" id="KW-0064">Aspartyl protease</keyword>